<evidence type="ECO:0000256" key="3">
    <source>
        <dbReference type="ARBA" id="ARBA00022833"/>
    </source>
</evidence>
<dbReference type="SUPFAM" id="SSF144232">
    <property type="entry name" value="HIT/MYND zinc finger-like"/>
    <property type="match status" value="1"/>
</dbReference>
<evidence type="ECO:0000313" key="6">
    <source>
        <dbReference type="EMBL" id="KAJ7726097.1"/>
    </source>
</evidence>
<keyword evidence="7" id="KW-1185">Reference proteome</keyword>
<keyword evidence="1" id="KW-0479">Metal-binding</keyword>
<dbReference type="Pfam" id="PF26632">
    <property type="entry name" value="DUF8205"/>
    <property type="match status" value="1"/>
</dbReference>
<evidence type="ECO:0000256" key="1">
    <source>
        <dbReference type="ARBA" id="ARBA00022723"/>
    </source>
</evidence>
<organism evidence="6 7">
    <name type="scientific">Mycena metata</name>
    <dbReference type="NCBI Taxonomy" id="1033252"/>
    <lineage>
        <taxon>Eukaryota</taxon>
        <taxon>Fungi</taxon>
        <taxon>Dikarya</taxon>
        <taxon>Basidiomycota</taxon>
        <taxon>Agaricomycotina</taxon>
        <taxon>Agaricomycetes</taxon>
        <taxon>Agaricomycetidae</taxon>
        <taxon>Agaricales</taxon>
        <taxon>Marasmiineae</taxon>
        <taxon>Mycenaceae</taxon>
        <taxon>Mycena</taxon>
    </lineage>
</organism>
<sequence>MDLPPSNPDVHRLLRCSKCETVLYCSKECQTRNWPVHKGFCGDTTPGKLIAKLVKNLTCSTLLYVQLQACLILAFDLLQRPRCDECLIARMDIGIEPCDLADFAEILLGGSSKKSVQGMLQLNGITVLVNPGRFKFAADRQATWRRAREEADSNGFHNDAIALVEFVYADAEISVCVPVRVASKLKKPVAARIDQGLTIATTATHELKVHYDDINCIQYINQTIRADKNNKLLLRTPMRPRDIKIIRDVAAGSDSVPAILLHAKIAREHVYEATYQMFVERWKAATGVAPSLVPLNSDRVVSRPRDENPNVSWSRG</sequence>
<evidence type="ECO:0000256" key="2">
    <source>
        <dbReference type="ARBA" id="ARBA00022771"/>
    </source>
</evidence>
<name>A0AAD7HS50_9AGAR</name>
<reference evidence="6" key="1">
    <citation type="submission" date="2023-03" db="EMBL/GenBank/DDBJ databases">
        <title>Massive genome expansion in bonnet fungi (Mycena s.s.) driven by repeated elements and novel gene families across ecological guilds.</title>
        <authorList>
            <consortium name="Lawrence Berkeley National Laboratory"/>
            <person name="Harder C.B."/>
            <person name="Miyauchi S."/>
            <person name="Viragh M."/>
            <person name="Kuo A."/>
            <person name="Thoen E."/>
            <person name="Andreopoulos B."/>
            <person name="Lu D."/>
            <person name="Skrede I."/>
            <person name="Drula E."/>
            <person name="Henrissat B."/>
            <person name="Morin E."/>
            <person name="Kohler A."/>
            <person name="Barry K."/>
            <person name="LaButti K."/>
            <person name="Morin E."/>
            <person name="Salamov A."/>
            <person name="Lipzen A."/>
            <person name="Mereny Z."/>
            <person name="Hegedus B."/>
            <person name="Baldrian P."/>
            <person name="Stursova M."/>
            <person name="Weitz H."/>
            <person name="Taylor A."/>
            <person name="Grigoriev I.V."/>
            <person name="Nagy L.G."/>
            <person name="Martin F."/>
            <person name="Kauserud H."/>
        </authorList>
    </citation>
    <scope>NUCLEOTIDE SEQUENCE</scope>
    <source>
        <strain evidence="6">CBHHK182m</strain>
    </source>
</reference>
<dbReference type="InterPro" id="IPR058518">
    <property type="entry name" value="DUF8205"/>
</dbReference>
<keyword evidence="3" id="KW-0862">Zinc</keyword>
<dbReference type="InterPro" id="IPR002893">
    <property type="entry name" value="Znf_MYND"/>
</dbReference>
<evidence type="ECO:0000259" key="5">
    <source>
        <dbReference type="PROSITE" id="PS50865"/>
    </source>
</evidence>
<dbReference type="PROSITE" id="PS50865">
    <property type="entry name" value="ZF_MYND_2"/>
    <property type="match status" value="1"/>
</dbReference>
<dbReference type="Proteomes" id="UP001215598">
    <property type="component" value="Unassembled WGS sequence"/>
</dbReference>
<feature type="domain" description="MYND-type" evidence="5">
    <location>
        <begin position="1"/>
        <end position="41"/>
    </location>
</feature>
<protein>
    <recommendedName>
        <fullName evidence="5">MYND-type domain-containing protein</fullName>
    </recommendedName>
</protein>
<keyword evidence="2 4" id="KW-0863">Zinc-finger</keyword>
<dbReference type="EMBL" id="JARKIB010000189">
    <property type="protein sequence ID" value="KAJ7726097.1"/>
    <property type="molecule type" value="Genomic_DNA"/>
</dbReference>
<evidence type="ECO:0000256" key="4">
    <source>
        <dbReference type="PROSITE-ProRule" id="PRU00134"/>
    </source>
</evidence>
<gene>
    <name evidence="6" type="ORF">B0H16DRAFT_1735801</name>
</gene>
<comment type="caution">
    <text evidence="6">The sequence shown here is derived from an EMBL/GenBank/DDBJ whole genome shotgun (WGS) entry which is preliminary data.</text>
</comment>
<dbReference type="Gene3D" id="6.10.140.2220">
    <property type="match status" value="1"/>
</dbReference>
<dbReference type="GO" id="GO:0008270">
    <property type="term" value="F:zinc ion binding"/>
    <property type="evidence" value="ECO:0007669"/>
    <property type="project" value="UniProtKB-KW"/>
</dbReference>
<proteinExistence type="predicted"/>
<accession>A0AAD7HS50</accession>
<evidence type="ECO:0000313" key="7">
    <source>
        <dbReference type="Proteomes" id="UP001215598"/>
    </source>
</evidence>
<dbReference type="AlphaFoldDB" id="A0AAD7HS50"/>
<dbReference type="Pfam" id="PF01753">
    <property type="entry name" value="zf-MYND"/>
    <property type="match status" value="1"/>
</dbReference>